<reference evidence="1" key="1">
    <citation type="submission" date="2019-04" db="EMBL/GenBank/DDBJ databases">
        <title>Evolution of Biomass-Degrading Anaerobic Consortia Revealed by Metagenomics.</title>
        <authorList>
            <person name="Peng X."/>
        </authorList>
    </citation>
    <scope>NUCLEOTIDE SEQUENCE</scope>
    <source>
        <strain evidence="1">SIG66</strain>
    </source>
</reference>
<accession>A0A928HIS5</accession>
<comment type="caution">
    <text evidence="1">The sequence shown here is derived from an EMBL/GenBank/DDBJ whole genome shotgun (WGS) entry which is preliminary data.</text>
</comment>
<dbReference type="EMBL" id="SUVG01000004">
    <property type="protein sequence ID" value="MBE6421330.1"/>
    <property type="molecule type" value="Genomic_DNA"/>
</dbReference>
<dbReference type="GO" id="GO:0003677">
    <property type="term" value="F:DNA binding"/>
    <property type="evidence" value="ECO:0007669"/>
    <property type="project" value="InterPro"/>
</dbReference>
<evidence type="ECO:0008006" key="3">
    <source>
        <dbReference type="Google" id="ProtNLM"/>
    </source>
</evidence>
<evidence type="ECO:0000313" key="2">
    <source>
        <dbReference type="Proteomes" id="UP000725649"/>
    </source>
</evidence>
<dbReference type="Gene3D" id="2.30.31.10">
    <property type="entry name" value="Transcriptional Coactivator Pc4, Chain A"/>
    <property type="match status" value="1"/>
</dbReference>
<proteinExistence type="predicted"/>
<name>A0A928HIS5_9BACT</name>
<dbReference type="SUPFAM" id="SSF54447">
    <property type="entry name" value="ssDNA-binding transcriptional regulator domain"/>
    <property type="match status" value="1"/>
</dbReference>
<protein>
    <recommendedName>
        <fullName evidence="3">Transcriptional coactivator p15 (PC4) C-terminal domain-containing protein</fullName>
    </recommendedName>
</protein>
<sequence length="152" mass="17148">MSESSFTLLREIGILPLEENEEVLFSIDAYRGFRYVSIRRYLQTDGFSGATRDGITLTPEIARVLIPMIAALPDRESDVKLGDIGKFAKRPGICVVVGLAGFRGKVGLTFYQTQEGSRSRKGIWLPFSKIKEIKKLFQDTLTILEEQPEIEF</sequence>
<gene>
    <name evidence="1" type="ORF">E7027_04270</name>
</gene>
<dbReference type="GO" id="GO:0006355">
    <property type="term" value="P:regulation of DNA-templated transcription"/>
    <property type="evidence" value="ECO:0007669"/>
    <property type="project" value="InterPro"/>
</dbReference>
<organism evidence="1 2">
    <name type="scientific">Candidatus Avelusimicrobium gallicola</name>
    <dbReference type="NCBI Taxonomy" id="2562704"/>
    <lineage>
        <taxon>Bacteria</taxon>
        <taxon>Pseudomonadati</taxon>
        <taxon>Elusimicrobiota</taxon>
        <taxon>Elusimicrobia</taxon>
        <taxon>Elusimicrobiales</taxon>
        <taxon>Elusimicrobiaceae</taxon>
        <taxon>Candidatus Avelusimicrobium</taxon>
    </lineage>
</organism>
<evidence type="ECO:0000313" key="1">
    <source>
        <dbReference type="EMBL" id="MBE6421330.1"/>
    </source>
</evidence>
<dbReference type="InterPro" id="IPR009044">
    <property type="entry name" value="ssDNA-bd_transcriptional_reg"/>
</dbReference>
<dbReference type="Proteomes" id="UP000725649">
    <property type="component" value="Unassembled WGS sequence"/>
</dbReference>
<dbReference type="AlphaFoldDB" id="A0A928HIS5"/>